<evidence type="ECO:0000256" key="9">
    <source>
        <dbReference type="ARBA" id="ARBA00023002"/>
    </source>
</evidence>
<keyword evidence="11 14" id="KW-0503">Monooxygenase</keyword>
<organism evidence="16 17">
    <name type="scientific">Lentinus tigrinus ALCF2SS1-6</name>
    <dbReference type="NCBI Taxonomy" id="1328759"/>
    <lineage>
        <taxon>Eukaryota</taxon>
        <taxon>Fungi</taxon>
        <taxon>Dikarya</taxon>
        <taxon>Basidiomycota</taxon>
        <taxon>Agaricomycotina</taxon>
        <taxon>Agaricomycetes</taxon>
        <taxon>Polyporales</taxon>
        <taxon>Polyporaceae</taxon>
        <taxon>Lentinus</taxon>
    </lineage>
</organism>
<name>A0A5C2SMH4_9APHY</name>
<dbReference type="PRINTS" id="PR00463">
    <property type="entry name" value="EP450I"/>
</dbReference>
<comment type="cofactor">
    <cofactor evidence="1 13">
        <name>heme</name>
        <dbReference type="ChEBI" id="CHEBI:30413"/>
    </cofactor>
</comment>
<keyword evidence="12 15" id="KW-0472">Membrane</keyword>
<dbReference type="InterPro" id="IPR017972">
    <property type="entry name" value="Cyt_P450_CS"/>
</dbReference>
<dbReference type="CDD" id="cd11065">
    <property type="entry name" value="CYP64-like"/>
    <property type="match status" value="1"/>
</dbReference>
<evidence type="ECO:0000256" key="11">
    <source>
        <dbReference type="ARBA" id="ARBA00023033"/>
    </source>
</evidence>
<keyword evidence="10 13" id="KW-0408">Iron</keyword>
<dbReference type="GO" id="GO:0004497">
    <property type="term" value="F:monooxygenase activity"/>
    <property type="evidence" value="ECO:0007669"/>
    <property type="project" value="UniProtKB-KW"/>
</dbReference>
<keyword evidence="9 14" id="KW-0560">Oxidoreductase</keyword>
<evidence type="ECO:0000256" key="10">
    <source>
        <dbReference type="ARBA" id="ARBA00023004"/>
    </source>
</evidence>
<evidence type="ECO:0000256" key="12">
    <source>
        <dbReference type="ARBA" id="ARBA00023136"/>
    </source>
</evidence>
<dbReference type="OrthoDB" id="1055148at2759"/>
<dbReference type="InterPro" id="IPR001128">
    <property type="entry name" value="Cyt_P450"/>
</dbReference>
<keyword evidence="8 15" id="KW-1133">Transmembrane helix</keyword>
<protein>
    <submittedName>
        <fullName evidence="16">Cytochrome P450</fullName>
    </submittedName>
</protein>
<dbReference type="EMBL" id="ML122258">
    <property type="protein sequence ID" value="RPD62676.1"/>
    <property type="molecule type" value="Genomic_DNA"/>
</dbReference>
<dbReference type="GO" id="GO:0005506">
    <property type="term" value="F:iron ion binding"/>
    <property type="evidence" value="ECO:0007669"/>
    <property type="project" value="InterPro"/>
</dbReference>
<dbReference type="InterPro" id="IPR050364">
    <property type="entry name" value="Cytochrome_P450_fung"/>
</dbReference>
<keyword evidence="5 13" id="KW-0349">Heme</keyword>
<dbReference type="AlphaFoldDB" id="A0A5C2SMH4"/>
<comment type="subcellular location">
    <subcellularLocation>
        <location evidence="2">Membrane</location>
        <topology evidence="2">Single-pass membrane protein</topology>
    </subcellularLocation>
</comment>
<evidence type="ECO:0000256" key="5">
    <source>
        <dbReference type="ARBA" id="ARBA00022617"/>
    </source>
</evidence>
<dbReference type="GO" id="GO:0016705">
    <property type="term" value="F:oxidoreductase activity, acting on paired donors, with incorporation or reduction of molecular oxygen"/>
    <property type="evidence" value="ECO:0007669"/>
    <property type="project" value="InterPro"/>
</dbReference>
<dbReference type="PRINTS" id="PR00385">
    <property type="entry name" value="P450"/>
</dbReference>
<evidence type="ECO:0000256" key="14">
    <source>
        <dbReference type="RuleBase" id="RU000461"/>
    </source>
</evidence>
<dbReference type="Proteomes" id="UP000313359">
    <property type="component" value="Unassembled WGS sequence"/>
</dbReference>
<evidence type="ECO:0000256" key="6">
    <source>
        <dbReference type="ARBA" id="ARBA00022692"/>
    </source>
</evidence>
<evidence type="ECO:0000256" key="15">
    <source>
        <dbReference type="SAM" id="Phobius"/>
    </source>
</evidence>
<dbReference type="PROSITE" id="PS00086">
    <property type="entry name" value="CYTOCHROME_P450"/>
    <property type="match status" value="1"/>
</dbReference>
<reference evidence="16" key="1">
    <citation type="journal article" date="2018" name="Genome Biol. Evol.">
        <title>Genomics and development of Lentinus tigrinus, a white-rot wood-decaying mushroom with dimorphic fruiting bodies.</title>
        <authorList>
            <person name="Wu B."/>
            <person name="Xu Z."/>
            <person name="Knudson A."/>
            <person name="Carlson A."/>
            <person name="Chen N."/>
            <person name="Kovaka S."/>
            <person name="LaButti K."/>
            <person name="Lipzen A."/>
            <person name="Pennachio C."/>
            <person name="Riley R."/>
            <person name="Schakwitz W."/>
            <person name="Umezawa K."/>
            <person name="Ohm R.A."/>
            <person name="Grigoriev I.V."/>
            <person name="Nagy L.G."/>
            <person name="Gibbons J."/>
            <person name="Hibbett D."/>
        </authorList>
    </citation>
    <scope>NUCLEOTIDE SEQUENCE [LARGE SCALE GENOMIC DNA]</scope>
    <source>
        <strain evidence="16">ALCF2SS1-6</strain>
    </source>
</reference>
<dbReference type="GO" id="GO:0020037">
    <property type="term" value="F:heme binding"/>
    <property type="evidence" value="ECO:0007669"/>
    <property type="project" value="InterPro"/>
</dbReference>
<dbReference type="SUPFAM" id="SSF48264">
    <property type="entry name" value="Cytochrome P450"/>
    <property type="match status" value="1"/>
</dbReference>
<proteinExistence type="inferred from homology"/>
<evidence type="ECO:0000256" key="2">
    <source>
        <dbReference type="ARBA" id="ARBA00004167"/>
    </source>
</evidence>
<accession>A0A5C2SMH4</accession>
<evidence type="ECO:0000256" key="7">
    <source>
        <dbReference type="ARBA" id="ARBA00022723"/>
    </source>
</evidence>
<dbReference type="InterPro" id="IPR002401">
    <property type="entry name" value="Cyt_P450_E_grp-I"/>
</dbReference>
<evidence type="ECO:0000256" key="13">
    <source>
        <dbReference type="PIRSR" id="PIRSR602401-1"/>
    </source>
</evidence>
<dbReference type="PANTHER" id="PTHR46300:SF7">
    <property type="entry name" value="P450, PUTATIVE (EUROFUNG)-RELATED"/>
    <property type="match status" value="1"/>
</dbReference>
<evidence type="ECO:0000313" key="16">
    <source>
        <dbReference type="EMBL" id="RPD62676.1"/>
    </source>
</evidence>
<gene>
    <name evidence="16" type="ORF">L227DRAFT_433268</name>
</gene>
<keyword evidence="6 15" id="KW-0812">Transmembrane</keyword>
<dbReference type="GO" id="GO:0016020">
    <property type="term" value="C:membrane"/>
    <property type="evidence" value="ECO:0007669"/>
    <property type="project" value="UniProtKB-SubCell"/>
</dbReference>
<evidence type="ECO:0000256" key="3">
    <source>
        <dbReference type="ARBA" id="ARBA00005179"/>
    </source>
</evidence>
<evidence type="ECO:0000256" key="8">
    <source>
        <dbReference type="ARBA" id="ARBA00022989"/>
    </source>
</evidence>
<sequence length="520" mass="58319">MPIEDLTLRLVAGILCYMVVSYVVGLIRWRTRSRGHPLPPGPRGLPIVGSVLHMAQAEMWKAHQNLCKVYGDVVHLSVLGKHIIVLGSQQAIVDLLDKMSAATSDREQNPIIELSGQSFNFALFPYNHWWRRHRRVFSQHVPPTVPEEQLLLQEQYVGLFLRKLLTSPAGFRDHIRYAFTATIVKLVYGVDVAESDDPNVALMVRALEGVQGFTSGRVLVQYLPILRHMPLWVPVLGSQLRELAGWRAAADEVKQGMFDKTQDDLTQGHQNTSVLANILQELDEDANIVEEHLLAKNVCLTAFEGASDTTFSTIQAFFVAMALNPDIQWKAQAELESVIGMYRLPTHRDRASLPYVSAVLKESLRWHNVMPLGVPHYTSEDIEYRGYFIPKGTVLIANAWACLHDPDVYSDPDLFLPDRFIRNGNLDPSVRDPSDFIFGYGRRACAGQAFAEANMFMIIAMTLHVFDITPPLDEAGRPIQIQPKVRGSFVVYPADCRCTIRPRSAQAEALIVDSVGELTT</sequence>
<feature type="transmembrane region" description="Helical" evidence="15">
    <location>
        <begin position="6"/>
        <end position="27"/>
    </location>
</feature>
<feature type="binding site" description="axial binding residue" evidence="13">
    <location>
        <position position="445"/>
    </location>
    <ligand>
        <name>heme</name>
        <dbReference type="ChEBI" id="CHEBI:30413"/>
    </ligand>
    <ligandPart>
        <name>Fe</name>
        <dbReference type="ChEBI" id="CHEBI:18248"/>
    </ligandPart>
</feature>
<dbReference type="Gene3D" id="1.10.630.10">
    <property type="entry name" value="Cytochrome P450"/>
    <property type="match status" value="1"/>
</dbReference>
<comment type="pathway">
    <text evidence="3">Secondary metabolite biosynthesis.</text>
</comment>
<keyword evidence="7 13" id="KW-0479">Metal-binding</keyword>
<dbReference type="PANTHER" id="PTHR46300">
    <property type="entry name" value="P450, PUTATIVE (EUROFUNG)-RELATED-RELATED"/>
    <property type="match status" value="1"/>
</dbReference>
<evidence type="ECO:0000256" key="4">
    <source>
        <dbReference type="ARBA" id="ARBA00010617"/>
    </source>
</evidence>
<evidence type="ECO:0000313" key="17">
    <source>
        <dbReference type="Proteomes" id="UP000313359"/>
    </source>
</evidence>
<dbReference type="Pfam" id="PF00067">
    <property type="entry name" value="p450"/>
    <property type="match status" value="1"/>
</dbReference>
<dbReference type="InterPro" id="IPR036396">
    <property type="entry name" value="Cyt_P450_sf"/>
</dbReference>
<keyword evidence="17" id="KW-1185">Reference proteome</keyword>
<evidence type="ECO:0000256" key="1">
    <source>
        <dbReference type="ARBA" id="ARBA00001971"/>
    </source>
</evidence>
<dbReference type="STRING" id="1328759.A0A5C2SMH4"/>
<comment type="similarity">
    <text evidence="4 14">Belongs to the cytochrome P450 family.</text>
</comment>